<dbReference type="EMBL" id="JBCGDO010000010">
    <property type="protein sequence ID" value="MEM0542799.1"/>
    <property type="molecule type" value="Genomic_DNA"/>
</dbReference>
<evidence type="ECO:0000256" key="2">
    <source>
        <dbReference type="ARBA" id="ARBA00022670"/>
    </source>
</evidence>
<evidence type="ECO:0000256" key="7">
    <source>
        <dbReference type="SAM" id="SignalP"/>
    </source>
</evidence>
<keyword evidence="5 6" id="KW-0720">Serine protease</keyword>
<evidence type="ECO:0000256" key="1">
    <source>
        <dbReference type="ARBA" id="ARBA00011073"/>
    </source>
</evidence>
<dbReference type="NCBIfam" id="TIGR04183">
    <property type="entry name" value="Por_Secre_tail"/>
    <property type="match status" value="1"/>
</dbReference>
<proteinExistence type="inferred from homology"/>
<feature type="active site" description="Charge relay system" evidence="6">
    <location>
        <position position="164"/>
    </location>
</feature>
<dbReference type="InterPro" id="IPR036852">
    <property type="entry name" value="Peptidase_S8/S53_dom_sf"/>
</dbReference>
<feature type="domain" description="Peptidase S8/S53" evidence="8">
    <location>
        <begin position="157"/>
        <end position="461"/>
    </location>
</feature>
<dbReference type="InterPro" id="IPR050131">
    <property type="entry name" value="Peptidase_S8_subtilisin-like"/>
</dbReference>
<feature type="active site" description="Charge relay system" evidence="6">
    <location>
        <position position="206"/>
    </location>
</feature>
<feature type="chain" id="PRO_5046120585" evidence="7">
    <location>
        <begin position="19"/>
        <end position="659"/>
    </location>
</feature>
<protein>
    <submittedName>
        <fullName evidence="10">S8 family serine peptidase</fullName>
    </submittedName>
</protein>
<dbReference type="PROSITE" id="PS51892">
    <property type="entry name" value="SUBTILASE"/>
    <property type="match status" value="1"/>
</dbReference>
<dbReference type="CDD" id="cd00306">
    <property type="entry name" value="Peptidases_S8_S53"/>
    <property type="match status" value="1"/>
</dbReference>
<dbReference type="InterPro" id="IPR026444">
    <property type="entry name" value="Secre_tail"/>
</dbReference>
<evidence type="ECO:0000313" key="10">
    <source>
        <dbReference type="EMBL" id="MEM0542799.1"/>
    </source>
</evidence>
<evidence type="ECO:0000256" key="4">
    <source>
        <dbReference type="ARBA" id="ARBA00022801"/>
    </source>
</evidence>
<comment type="similarity">
    <text evidence="1 6">Belongs to the peptidase S8 family.</text>
</comment>
<evidence type="ECO:0000256" key="3">
    <source>
        <dbReference type="ARBA" id="ARBA00022729"/>
    </source>
</evidence>
<dbReference type="Proteomes" id="UP001460072">
    <property type="component" value="Unassembled WGS sequence"/>
</dbReference>
<evidence type="ECO:0000256" key="6">
    <source>
        <dbReference type="PROSITE-ProRule" id="PRU01240"/>
    </source>
</evidence>
<keyword evidence="2 6" id="KW-0645">Protease</keyword>
<evidence type="ECO:0000259" key="9">
    <source>
        <dbReference type="Pfam" id="PF18962"/>
    </source>
</evidence>
<dbReference type="Gene3D" id="3.40.50.200">
    <property type="entry name" value="Peptidase S8/S53 domain"/>
    <property type="match status" value="1"/>
</dbReference>
<feature type="signal peptide" evidence="7">
    <location>
        <begin position="1"/>
        <end position="18"/>
    </location>
</feature>
<reference evidence="10 11" key="1">
    <citation type="submission" date="2024-03" db="EMBL/GenBank/DDBJ databases">
        <title>Two novel species of the genus Flavobacterium exhibiting potentially degradation of complex polysaccharides.</title>
        <authorList>
            <person name="Lian X."/>
        </authorList>
    </citation>
    <scope>NUCLEOTIDE SEQUENCE [LARGE SCALE GENOMIC DNA]</scope>
    <source>
        <strain evidence="11">j3</strain>
    </source>
</reference>
<keyword evidence="3 7" id="KW-0732">Signal</keyword>
<feature type="active site" description="Charge relay system" evidence="6">
    <location>
        <position position="419"/>
    </location>
</feature>
<dbReference type="PANTHER" id="PTHR43806">
    <property type="entry name" value="PEPTIDASE S8"/>
    <property type="match status" value="1"/>
</dbReference>
<feature type="domain" description="Secretion system C-terminal sorting" evidence="9">
    <location>
        <begin position="586"/>
        <end position="656"/>
    </location>
</feature>
<dbReference type="RefSeq" id="WP_342696004.1">
    <property type="nucleotide sequence ID" value="NZ_JBCGDO010000010.1"/>
</dbReference>
<evidence type="ECO:0000259" key="8">
    <source>
        <dbReference type="Pfam" id="PF00082"/>
    </source>
</evidence>
<organism evidence="10 11">
    <name type="scientific">Flavobacterium aureirubrum</name>
    <dbReference type="NCBI Taxonomy" id="3133147"/>
    <lineage>
        <taxon>Bacteria</taxon>
        <taxon>Pseudomonadati</taxon>
        <taxon>Bacteroidota</taxon>
        <taxon>Flavobacteriia</taxon>
        <taxon>Flavobacteriales</taxon>
        <taxon>Flavobacteriaceae</taxon>
        <taxon>Flavobacterium</taxon>
    </lineage>
</organism>
<keyword evidence="4 6" id="KW-0378">Hydrolase</keyword>
<dbReference type="Pfam" id="PF00082">
    <property type="entry name" value="Peptidase_S8"/>
    <property type="match status" value="1"/>
</dbReference>
<evidence type="ECO:0000313" key="11">
    <source>
        <dbReference type="Proteomes" id="UP001460072"/>
    </source>
</evidence>
<evidence type="ECO:0000256" key="5">
    <source>
        <dbReference type="ARBA" id="ARBA00022825"/>
    </source>
</evidence>
<keyword evidence="11" id="KW-1185">Reference proteome</keyword>
<dbReference type="InterPro" id="IPR000209">
    <property type="entry name" value="Peptidase_S8/S53_dom"/>
</dbReference>
<accession>A0ABU9N515</accession>
<dbReference type="SUPFAM" id="SSF52743">
    <property type="entry name" value="Subtilisin-like"/>
    <property type="match status" value="1"/>
</dbReference>
<gene>
    <name evidence="10" type="ORF">WFZ85_09220</name>
</gene>
<dbReference type="Pfam" id="PF18962">
    <property type="entry name" value="Por_Secre_tail"/>
    <property type="match status" value="1"/>
</dbReference>
<name>A0ABU9N515_9FLAO</name>
<dbReference type="PANTHER" id="PTHR43806:SF11">
    <property type="entry name" value="CEREVISIN-RELATED"/>
    <property type="match status" value="1"/>
</dbReference>
<comment type="caution">
    <text evidence="10">The sequence shown here is derived from an EMBL/GenBank/DDBJ whole genome shotgun (WGS) entry which is preliminary data.</text>
</comment>
<sequence>MKKLFLFFCCILFSQLFSQTTYVFNVELNDKNNAPTFTNNNGVFVYNGTNQPESTFFSNYTITNFYPTYPNYSGYLVNVFTFITTSSTLMNDLKTQFPSKYLKTEDLTGLNLQLVSYPNDYGTTSPVTNLGSSMSLKSFDYINAPKAWDFFPNFKGNVTIGISDGMVNNTDLDFANNVSYLQQNLFNSNYVCPINQFNDPGFAARHGTSIAAIAAAKGNNAHGIAGVCYDCKILNIPYTVDGYNPNFSGLMQLAQQGVRVINMSWIQGFNNNDPTYMQGYYQTQQDAINQLHNMGVVLVAGAGNQSSWDTFTAPYHVVYSYPASYDNVISVTVVHAKNSNLLDEVTGPIPTWGYVSNYNEDVLCVNGGLGFDLANPVFAPFYNQSTTTNSRVDICGPAYGPLYPNYILGCQGLYGNTTSIATPFVTGTVALIQSLNSCILPSEVEDVLQLTSKNLEIKPENVNFIGRSGSGKLETGDAVEFTHEMMNSTGNAIIDGQDFWRFNFDLQHINNKLTISNQTFRDSNTSNFIAKNSIEVLQNSDFRPNSNGFVDLKIDGGLTVCSASSKAVGNTNSQENDALVINKAVLFPNPNKGTFSIKLSQKEIKDLQVIVFDILGKTVYQTKVDQSEFELNVPNLPSGIFLVKLTSNTINETLKFVKE</sequence>